<dbReference type="PANTHER" id="PTHR37984">
    <property type="entry name" value="PROTEIN CBG26694"/>
    <property type="match status" value="1"/>
</dbReference>
<comment type="caution">
    <text evidence="2">The sequence shown here is derived from an EMBL/GenBank/DDBJ whole genome shotgun (WGS) entry which is preliminary data.</text>
</comment>
<dbReference type="SUPFAM" id="SSF53098">
    <property type="entry name" value="Ribonuclease H-like"/>
    <property type="match status" value="1"/>
</dbReference>
<feature type="region of interest" description="Disordered" evidence="1">
    <location>
        <begin position="211"/>
        <end position="240"/>
    </location>
</feature>
<dbReference type="InterPro" id="IPR012337">
    <property type="entry name" value="RNaseH-like_sf"/>
</dbReference>
<dbReference type="InterPro" id="IPR036397">
    <property type="entry name" value="RNaseH_sf"/>
</dbReference>
<protein>
    <recommendedName>
        <fullName evidence="4">Integrase catalytic domain-containing protein</fullName>
    </recommendedName>
</protein>
<dbReference type="OrthoDB" id="6764948at2759"/>
<dbReference type="AlphaFoldDB" id="A0A8K0CQF7"/>
<accession>A0A8K0CQF7</accession>
<dbReference type="InterPro" id="IPR050951">
    <property type="entry name" value="Retrovirus_Pol_polyprotein"/>
</dbReference>
<evidence type="ECO:0000313" key="2">
    <source>
        <dbReference type="EMBL" id="KAF2889442.1"/>
    </source>
</evidence>
<evidence type="ECO:0000256" key="1">
    <source>
        <dbReference type="SAM" id="MobiDB-lite"/>
    </source>
</evidence>
<dbReference type="GO" id="GO:0003676">
    <property type="term" value="F:nucleic acid binding"/>
    <property type="evidence" value="ECO:0007669"/>
    <property type="project" value="InterPro"/>
</dbReference>
<reference evidence="2" key="1">
    <citation type="submission" date="2019-08" db="EMBL/GenBank/DDBJ databases">
        <title>The genome of the North American firefly Photinus pyralis.</title>
        <authorList>
            <consortium name="Photinus pyralis genome working group"/>
            <person name="Fallon T.R."/>
            <person name="Sander Lower S.E."/>
            <person name="Weng J.-K."/>
        </authorList>
    </citation>
    <scope>NUCLEOTIDE SEQUENCE</scope>
    <source>
        <strain evidence="2">TRF0915ILg1</strain>
        <tissue evidence="2">Whole body</tissue>
    </source>
</reference>
<dbReference type="PANTHER" id="PTHR37984:SF5">
    <property type="entry name" value="PROTEIN NYNRIN-LIKE"/>
    <property type="match status" value="1"/>
</dbReference>
<evidence type="ECO:0008006" key="4">
    <source>
        <dbReference type="Google" id="ProtNLM"/>
    </source>
</evidence>
<dbReference type="EMBL" id="VTPC01066794">
    <property type="protein sequence ID" value="KAF2889442.1"/>
    <property type="molecule type" value="Genomic_DNA"/>
</dbReference>
<feature type="non-terminal residue" evidence="2">
    <location>
        <position position="1"/>
    </location>
</feature>
<dbReference type="Gene3D" id="3.30.420.10">
    <property type="entry name" value="Ribonuclease H-like superfamily/Ribonuclease H"/>
    <property type="match status" value="1"/>
</dbReference>
<proteinExistence type="predicted"/>
<gene>
    <name evidence="2" type="ORF">ILUMI_16731</name>
</gene>
<organism evidence="2 3">
    <name type="scientific">Ignelater luminosus</name>
    <name type="common">Cucubano</name>
    <name type="synonym">Pyrophorus luminosus</name>
    <dbReference type="NCBI Taxonomy" id="2038154"/>
    <lineage>
        <taxon>Eukaryota</taxon>
        <taxon>Metazoa</taxon>
        <taxon>Ecdysozoa</taxon>
        <taxon>Arthropoda</taxon>
        <taxon>Hexapoda</taxon>
        <taxon>Insecta</taxon>
        <taxon>Pterygota</taxon>
        <taxon>Neoptera</taxon>
        <taxon>Endopterygota</taxon>
        <taxon>Coleoptera</taxon>
        <taxon>Polyphaga</taxon>
        <taxon>Elateriformia</taxon>
        <taxon>Elateroidea</taxon>
        <taxon>Elateridae</taxon>
        <taxon>Agrypninae</taxon>
        <taxon>Pyrophorini</taxon>
        <taxon>Ignelater</taxon>
    </lineage>
</organism>
<name>A0A8K0CQF7_IGNLU</name>
<dbReference type="Proteomes" id="UP000801492">
    <property type="component" value="Unassembled WGS sequence"/>
</dbReference>
<sequence length="255" mass="29344">GHPSKFISDNEPYNSHKFIKFCKVHEIQCIFSSPKHSKGNGLAEKAVHICKQMLKKSGKEENIFYYLLEYRTTPLCGFNVSPSELLNSRLLITKLLISNALLKPKVVDIKNGKLEKQNAVKQLYDATARTKPTFHTNGKVVFKTNRNDNWRQGRNVGKHETSRSYIVKDSNGIQYRRNSYLIKHSSSPPQDTREKISKKPTDIEQIKHSISENSIEQNQECENNHENQEQMGNATKARPQRTAVKPVKFNDYILM</sequence>
<keyword evidence="3" id="KW-1185">Reference proteome</keyword>
<evidence type="ECO:0000313" key="3">
    <source>
        <dbReference type="Proteomes" id="UP000801492"/>
    </source>
</evidence>